<evidence type="ECO:0000313" key="2">
    <source>
        <dbReference type="Proteomes" id="UP000277294"/>
    </source>
</evidence>
<dbReference type="SUPFAM" id="SSF56176">
    <property type="entry name" value="FAD-binding/transporter-associated domain-like"/>
    <property type="match status" value="1"/>
</dbReference>
<keyword evidence="2" id="KW-1185">Reference proteome</keyword>
<name>A0A3P4B3U8_9BURK</name>
<sequence length="308" mass="32774">MKPGRRAFFLPRMLSDTPWTAFCQRLARQAKGAVSDETAAPGTPGRARLAAAREEDVYHARALCAEFGVLLVPSATPEQALPADRQWLLLDETAMDAIESFDERHGIAVVQAGCTMASLRARLAGSAWQWHEGADAEPIGRWLQRTHGWLPGRCADSGLDAAQVMLAGGAFEQLGPFGADSTQPLRSAAGSRLVPELFQLSADPAVAGLMAQPAWSGGYRIDAMVPHAPAPERDAVPNPAHLLLGSAGALAWPVRLRLRLRAAGTPVPLRDAREREGAGSGRETPADRLDAYIKAAFDPGGVFPSPVV</sequence>
<dbReference type="InterPro" id="IPR036318">
    <property type="entry name" value="FAD-bd_PCMH-like_sf"/>
</dbReference>
<dbReference type="AlphaFoldDB" id="A0A3P4B3U8"/>
<accession>A0A3P4B3U8</accession>
<dbReference type="Proteomes" id="UP000277294">
    <property type="component" value="Unassembled WGS sequence"/>
</dbReference>
<proteinExistence type="predicted"/>
<organism evidence="1 2">
    <name type="scientific">Pigmentiphaga humi</name>
    <dbReference type="NCBI Taxonomy" id="2478468"/>
    <lineage>
        <taxon>Bacteria</taxon>
        <taxon>Pseudomonadati</taxon>
        <taxon>Pseudomonadota</taxon>
        <taxon>Betaproteobacteria</taxon>
        <taxon>Burkholderiales</taxon>
        <taxon>Alcaligenaceae</taxon>
        <taxon>Pigmentiphaga</taxon>
    </lineage>
</organism>
<protein>
    <submittedName>
        <fullName evidence="1">Uncharacterized protein</fullName>
    </submittedName>
</protein>
<evidence type="ECO:0000313" key="1">
    <source>
        <dbReference type="EMBL" id="VCU70601.1"/>
    </source>
</evidence>
<dbReference type="OrthoDB" id="8689618at2"/>
<dbReference type="RefSeq" id="WP_160142257.1">
    <property type="nucleotide sequence ID" value="NZ_UWPJ01000022.1"/>
</dbReference>
<dbReference type="EMBL" id="UWPJ01000022">
    <property type="protein sequence ID" value="VCU70601.1"/>
    <property type="molecule type" value="Genomic_DNA"/>
</dbReference>
<dbReference type="Gene3D" id="3.30.465.10">
    <property type="match status" value="1"/>
</dbReference>
<dbReference type="GO" id="GO:0050660">
    <property type="term" value="F:flavin adenine dinucleotide binding"/>
    <property type="evidence" value="ECO:0007669"/>
    <property type="project" value="InterPro"/>
</dbReference>
<reference evidence="1 2" key="1">
    <citation type="submission" date="2018-10" db="EMBL/GenBank/DDBJ databases">
        <authorList>
            <person name="Criscuolo A."/>
        </authorList>
    </citation>
    <scope>NUCLEOTIDE SEQUENCE [LARGE SCALE GENOMIC DNA]</scope>
    <source>
        <strain evidence="1">DnA1</strain>
    </source>
</reference>
<dbReference type="InterPro" id="IPR016169">
    <property type="entry name" value="FAD-bd_PCMH_sub2"/>
</dbReference>
<gene>
    <name evidence="1" type="ORF">PIGHUM_02677</name>
</gene>